<keyword evidence="2" id="KW-0539">Nucleus</keyword>
<dbReference type="GO" id="GO:0008270">
    <property type="term" value="F:zinc ion binding"/>
    <property type="evidence" value="ECO:0007669"/>
    <property type="project" value="InterPro"/>
</dbReference>
<evidence type="ECO:0000256" key="2">
    <source>
        <dbReference type="ARBA" id="ARBA00023242"/>
    </source>
</evidence>
<feature type="region of interest" description="Disordered" evidence="3">
    <location>
        <begin position="140"/>
        <end position="164"/>
    </location>
</feature>
<dbReference type="CDD" id="cd12148">
    <property type="entry name" value="fungal_TF_MHR"/>
    <property type="match status" value="1"/>
</dbReference>
<dbReference type="Gene3D" id="4.10.240.10">
    <property type="entry name" value="Zn(2)-C6 fungal-type DNA-binding domain"/>
    <property type="match status" value="1"/>
</dbReference>
<evidence type="ECO:0000313" key="5">
    <source>
        <dbReference type="EMBL" id="KAF5656389.1"/>
    </source>
</evidence>
<dbReference type="PANTHER" id="PTHR47585:SF1">
    <property type="entry name" value="DUF1446 DOMAIN-CONTAINING PROTEIN"/>
    <property type="match status" value="1"/>
</dbReference>
<evidence type="ECO:0000313" key="6">
    <source>
        <dbReference type="Proteomes" id="UP000572754"/>
    </source>
</evidence>
<dbReference type="InterPro" id="IPR001138">
    <property type="entry name" value="Zn2Cys6_DnaBD"/>
</dbReference>
<accession>A0A8H5WFL9</accession>
<feature type="compositionally biased region" description="Polar residues" evidence="3">
    <location>
        <begin position="147"/>
        <end position="163"/>
    </location>
</feature>
<dbReference type="Proteomes" id="UP000572754">
    <property type="component" value="Unassembled WGS sequence"/>
</dbReference>
<dbReference type="GO" id="GO:0000981">
    <property type="term" value="F:DNA-binding transcription factor activity, RNA polymerase II-specific"/>
    <property type="evidence" value="ECO:0007669"/>
    <property type="project" value="InterPro"/>
</dbReference>
<reference evidence="6" key="1">
    <citation type="journal article" date="2020" name="BMC Genomics">
        <title>Correction to: Identification and distribution of gene clusters required for synthesis of sphingolipid metabolism inhibitors in diverse species of the filamentous fungus Fusarium.</title>
        <authorList>
            <person name="Kim H.S."/>
            <person name="Lohmar J.M."/>
            <person name="Busman M."/>
            <person name="Brown D.W."/>
            <person name="Naumann T.A."/>
            <person name="Divon H.H."/>
            <person name="Lysoe E."/>
            <person name="Uhlig S."/>
            <person name="Proctor R.H."/>
        </authorList>
    </citation>
    <scope>NUCLEOTIDE SEQUENCE [LARGE SCALE GENOMIC DNA]</scope>
    <source>
        <strain evidence="6">NRRL 25331</strain>
    </source>
</reference>
<dbReference type="InterPro" id="IPR056362">
    <property type="entry name" value="AtuA-like_ferredoxin_dom"/>
</dbReference>
<feature type="domain" description="Zn(2)-C6 fungal-type" evidence="4">
    <location>
        <begin position="5"/>
        <end position="35"/>
    </location>
</feature>
<feature type="compositionally biased region" description="Basic and acidic residues" evidence="3">
    <location>
        <begin position="69"/>
        <end position="91"/>
    </location>
</feature>
<comment type="caution">
    <text evidence="5">The sequence shown here is derived from an EMBL/GenBank/DDBJ whole genome shotgun (WGS) entry which is preliminary data.</text>
</comment>
<proteinExistence type="predicted"/>
<dbReference type="PROSITE" id="PS00463">
    <property type="entry name" value="ZN2_CY6_FUNGAL_1"/>
    <property type="match status" value="1"/>
</dbReference>
<feature type="region of interest" description="Disordered" evidence="3">
    <location>
        <begin position="66"/>
        <end position="101"/>
    </location>
</feature>
<dbReference type="Pfam" id="PF04082">
    <property type="entry name" value="Fungal_trans"/>
    <property type="match status" value="1"/>
</dbReference>
<dbReference type="PANTHER" id="PTHR47585">
    <property type="match status" value="1"/>
</dbReference>
<feature type="region of interest" description="Disordered" evidence="3">
    <location>
        <begin position="360"/>
        <end position="379"/>
    </location>
</feature>
<dbReference type="GO" id="GO:0006351">
    <property type="term" value="P:DNA-templated transcription"/>
    <property type="evidence" value="ECO:0007669"/>
    <property type="project" value="InterPro"/>
</dbReference>
<dbReference type="InterPro" id="IPR007219">
    <property type="entry name" value="XnlR_reg_dom"/>
</dbReference>
<dbReference type="AlphaFoldDB" id="A0A8H5WFL9"/>
<protein>
    <submittedName>
        <fullName evidence="5">DUF1446 domain-containing protein</fullName>
    </submittedName>
</protein>
<dbReference type="SMART" id="SM00906">
    <property type="entry name" value="Fungal_trans"/>
    <property type="match status" value="1"/>
</dbReference>
<dbReference type="EMBL" id="JAAQPE010000757">
    <property type="protein sequence ID" value="KAF5656389.1"/>
    <property type="molecule type" value="Genomic_DNA"/>
</dbReference>
<evidence type="ECO:0000256" key="3">
    <source>
        <dbReference type="SAM" id="MobiDB-lite"/>
    </source>
</evidence>
<gene>
    <name evidence="5" type="ORF">FCIRC_13686</name>
</gene>
<reference evidence="5 6" key="2">
    <citation type="submission" date="2020-05" db="EMBL/GenBank/DDBJ databases">
        <title>Identification and distribution of gene clusters putatively required for synthesis of sphingolipid metabolism inhibitors in phylogenetically diverse species of the filamentous fungus Fusarium.</title>
        <authorList>
            <person name="Kim H.-S."/>
            <person name="Busman M."/>
            <person name="Brown D.W."/>
            <person name="Divon H."/>
            <person name="Uhlig S."/>
            <person name="Proctor R.H."/>
        </authorList>
    </citation>
    <scope>NUCLEOTIDE SEQUENCE [LARGE SCALE GENOMIC DNA]</scope>
    <source>
        <strain evidence="5 6">NRRL 25331</strain>
    </source>
</reference>
<dbReference type="Pfam" id="PF00172">
    <property type="entry name" value="Zn_clus"/>
    <property type="match status" value="1"/>
</dbReference>
<dbReference type="InterPro" id="IPR036864">
    <property type="entry name" value="Zn2-C6_fun-type_DNA-bd_sf"/>
</dbReference>
<dbReference type="SMART" id="SM00066">
    <property type="entry name" value="GAL4"/>
    <property type="match status" value="1"/>
</dbReference>
<keyword evidence="1" id="KW-0479">Metal-binding</keyword>
<dbReference type="Pfam" id="PF23544">
    <property type="entry name" value="AtuA_ferredoxin"/>
    <property type="match status" value="1"/>
</dbReference>
<keyword evidence="6" id="KW-1185">Reference proteome</keyword>
<organism evidence="5 6">
    <name type="scientific">Fusarium circinatum</name>
    <name type="common">Pitch canker fungus</name>
    <name type="synonym">Gibberella circinata</name>
    <dbReference type="NCBI Taxonomy" id="48490"/>
    <lineage>
        <taxon>Eukaryota</taxon>
        <taxon>Fungi</taxon>
        <taxon>Dikarya</taxon>
        <taxon>Ascomycota</taxon>
        <taxon>Pezizomycotina</taxon>
        <taxon>Sordariomycetes</taxon>
        <taxon>Hypocreomycetidae</taxon>
        <taxon>Hypocreales</taxon>
        <taxon>Nectriaceae</taxon>
        <taxon>Fusarium</taxon>
        <taxon>Fusarium fujikuroi species complex</taxon>
    </lineage>
</organism>
<dbReference type="Pfam" id="PF07287">
    <property type="entry name" value="AtuA"/>
    <property type="match status" value="1"/>
</dbReference>
<sequence>MPSNACDRCHRRKVRCDKIHPQCGPCKRADVACEYAVSEHQLRRRNVQKLERRIRELMDCNEGLTQQLRRSEEVTRRSEGARRSEDVERGEASVQDSPGDGEVAEEVIQMSLIAGGGHHFVGSTSGLLLANLLQSCPQPSSSLTTSWKPNSLPGLTSPQTNSGLPPKSLASELLKAYCSHDHLCYPFLSTKSLYRSLDAVYEDSSAKDPVDVFFVDMTLAIGTAQVHKFNWNGVYDAETHYNRAMTRLADVLARDGIERLQALLLVCQYRMGTTSSNTTTSVWHLIGVAARTCLEMGLHRAATYALPRTLDNATRKVKEEEMETKRRCFWSLVALDRVTSLALGRPLALQLEDVDVDLPPSSTADRLPEDSSPLSSAPYGTPQYRAATSVFVHIVRYRLICGKIINALHRSAKHVTFPNTSYEEMRTALARELQEWHTETANLPLVKSDTAASPVSGSSFRSEEWYRLLYHNGMLMLFRPSPCLNDAAVNSLALQNIYDSAREAISLYASLHRSRKLNYSWITMHTVFLAGLSYIFALRHHFSGSEPERARLHTTPTINQVVNDTRACSKVLVAVSERWDLARNCSDLFDRLSDAVVADVVEASVAAPVQFSADLAGMTVDNKHINISQHSSPSIAKKPNLGYGLGGISPQVPSHVLSLVEMTDSVAEAEMPGPVPPIRIGNVSGATGDHPHAMSRMVRSGNVHVITGDWLSEMNIAWNAIAKQEVDPNLGYENGFYEQLDECLDDIMQRDIRVVTNAGALNTDALYDKVRALCEKRGYGDCVVAKVLGDDVSDVVMDRERRRDVQITHLDHPEQTLDSWGFTPCCATAYIGCWGIVQALRSGARIVICGRCTDASPVMGAAAWYHGWREDQYEELAGSLLAAHLIECGPYVVGANFSGFKDFLPELVDIAFPIAEIDPRGRCTIGRTAEGGGRVTKETVTAQLLYELQGHLYLNPDVVADLSGVHVEQESENRVSVSGVKGLPPPPTAKVMIAAKGGFQAEATFYINGLDVYEKAAMMKNQLAHMFKDSNFSRLSIELYGTPADNPTSQQVGTVSLRVFAQARRKEDIDAPKFKVPIYALRMQSYPGYHMNLDFRTMVPKPFMEMFPALMPVSAIEHRVEMSTGASHRIEPPAKTAKYPIVRPSTETHGPVDMLTFGPTEWAPLGSVVHARSGDKGDNSNVGFFVRNDDEYAWLRNLLTVSKLKQLFGDDWFKGDPERRVERVEFPGINAVHFRVLDNLNGGIASSDRIDGLGKGIGEYLRSRYVDVPKAFLERGRI</sequence>
<evidence type="ECO:0000259" key="4">
    <source>
        <dbReference type="PROSITE" id="PS50048"/>
    </source>
</evidence>
<dbReference type="InterPro" id="IPR010839">
    <property type="entry name" value="AtuA_N"/>
</dbReference>
<name>A0A8H5WFL9_FUSCI</name>
<dbReference type="GO" id="GO:0003677">
    <property type="term" value="F:DNA binding"/>
    <property type="evidence" value="ECO:0007669"/>
    <property type="project" value="InterPro"/>
</dbReference>
<dbReference type="CDD" id="cd00067">
    <property type="entry name" value="GAL4"/>
    <property type="match status" value="1"/>
</dbReference>
<dbReference type="PROSITE" id="PS50048">
    <property type="entry name" value="ZN2_CY6_FUNGAL_2"/>
    <property type="match status" value="1"/>
</dbReference>
<evidence type="ECO:0000256" key="1">
    <source>
        <dbReference type="ARBA" id="ARBA00022723"/>
    </source>
</evidence>
<dbReference type="SUPFAM" id="SSF57701">
    <property type="entry name" value="Zn2/Cys6 DNA-binding domain"/>
    <property type="match status" value="1"/>
</dbReference>